<keyword evidence="4" id="KW-1185">Reference proteome</keyword>
<name>A0A5B0GPR4_9BURK</name>
<evidence type="ECO:0000313" key="3">
    <source>
        <dbReference type="EMBL" id="KAA1004891.1"/>
    </source>
</evidence>
<reference evidence="3 4" key="1">
    <citation type="submission" date="2019-08" db="EMBL/GenBank/DDBJ databases">
        <title>Paraburkholderia sp. DCY113.</title>
        <authorList>
            <person name="Kang J."/>
        </authorList>
    </citation>
    <scope>NUCLEOTIDE SEQUENCE [LARGE SCALE GENOMIC DNA]</scope>
    <source>
        <strain evidence="3 4">DCY113</strain>
    </source>
</reference>
<evidence type="ECO:0000256" key="1">
    <source>
        <dbReference type="ARBA" id="ARBA00005291"/>
    </source>
</evidence>
<dbReference type="InterPro" id="IPR012577">
    <property type="entry name" value="NIPSNAP"/>
</dbReference>
<comment type="caution">
    <text evidence="3">The sequence shown here is derived from an EMBL/GenBank/DDBJ whole genome shotgun (WGS) entry which is preliminary data.</text>
</comment>
<dbReference type="Pfam" id="PF07978">
    <property type="entry name" value="NIPSNAP"/>
    <property type="match status" value="1"/>
</dbReference>
<dbReference type="EMBL" id="VTUZ01000025">
    <property type="protein sequence ID" value="KAA1004891.1"/>
    <property type="molecule type" value="Genomic_DNA"/>
</dbReference>
<organism evidence="3 4">
    <name type="scientific">Paraburkholderia panacisoli</name>
    <dbReference type="NCBI Taxonomy" id="2603818"/>
    <lineage>
        <taxon>Bacteria</taxon>
        <taxon>Pseudomonadati</taxon>
        <taxon>Pseudomonadota</taxon>
        <taxon>Betaproteobacteria</taxon>
        <taxon>Burkholderiales</taxon>
        <taxon>Burkholderiaceae</taxon>
        <taxon>Paraburkholderia</taxon>
    </lineage>
</organism>
<gene>
    <name evidence="3" type="ORF">FVF58_30745</name>
</gene>
<dbReference type="PANTHER" id="PTHR21017">
    <property type="entry name" value="NIPSNAP-RELATED"/>
    <property type="match status" value="1"/>
</dbReference>
<dbReference type="InterPro" id="IPR051557">
    <property type="entry name" value="NipSnap_domain"/>
</dbReference>
<dbReference type="InterPro" id="IPR011008">
    <property type="entry name" value="Dimeric_a/b-barrel"/>
</dbReference>
<protein>
    <submittedName>
        <fullName evidence="3">NIPSNAP family protein</fullName>
    </submittedName>
</protein>
<dbReference type="AlphaFoldDB" id="A0A5B0GPR4"/>
<feature type="domain" description="NIPSNAP" evidence="2">
    <location>
        <begin position="4"/>
        <end position="102"/>
    </location>
</feature>
<evidence type="ECO:0000259" key="2">
    <source>
        <dbReference type="Pfam" id="PF07978"/>
    </source>
</evidence>
<evidence type="ECO:0000313" key="4">
    <source>
        <dbReference type="Proteomes" id="UP000325273"/>
    </source>
</evidence>
<comment type="similarity">
    <text evidence="1">Belongs to the NipSnap family.</text>
</comment>
<dbReference type="PANTHER" id="PTHR21017:SF17">
    <property type="entry name" value="PROTEIN NIPSNAP"/>
    <property type="match status" value="1"/>
</dbReference>
<sequence length="104" mass="12083">MIIEQRTYQLKPGSLHEFIKTYEAEGLEIQTAAFGELVGYFISEVGELNRIVQLWKFESFEDRQQRRTRLASMPEWRALLSKIGPLLVSQHNEILTPTSFSPIK</sequence>
<proteinExistence type="inferred from homology"/>
<dbReference type="Proteomes" id="UP000325273">
    <property type="component" value="Unassembled WGS sequence"/>
</dbReference>
<dbReference type="Gene3D" id="3.30.70.100">
    <property type="match status" value="1"/>
</dbReference>
<dbReference type="RefSeq" id="WP_149673535.1">
    <property type="nucleotide sequence ID" value="NZ_VTUZ01000025.1"/>
</dbReference>
<dbReference type="SUPFAM" id="SSF54909">
    <property type="entry name" value="Dimeric alpha+beta barrel"/>
    <property type="match status" value="1"/>
</dbReference>
<accession>A0A5B0GPR4</accession>